<feature type="transmembrane region" description="Helical" evidence="8">
    <location>
        <begin position="495"/>
        <end position="517"/>
    </location>
</feature>
<keyword evidence="5 8" id="KW-1133">Transmembrane helix</keyword>
<proteinExistence type="inferred from homology"/>
<feature type="transmembrane region" description="Helical" evidence="8">
    <location>
        <begin position="234"/>
        <end position="257"/>
    </location>
</feature>
<evidence type="ECO:0008006" key="11">
    <source>
        <dbReference type="Google" id="ProtNLM"/>
    </source>
</evidence>
<feature type="transmembrane region" description="Helical" evidence="8">
    <location>
        <begin position="153"/>
        <end position="177"/>
    </location>
</feature>
<dbReference type="Proteomes" id="UP000279259">
    <property type="component" value="Unassembled WGS sequence"/>
</dbReference>
<keyword evidence="4 8" id="KW-0812">Transmembrane</keyword>
<dbReference type="InterPro" id="IPR006043">
    <property type="entry name" value="NCS2"/>
</dbReference>
<dbReference type="GO" id="GO:0005886">
    <property type="term" value="C:plasma membrane"/>
    <property type="evidence" value="ECO:0007669"/>
    <property type="project" value="TreeGrafter"/>
</dbReference>
<dbReference type="GO" id="GO:0042907">
    <property type="term" value="F:xanthine transmembrane transporter activity"/>
    <property type="evidence" value="ECO:0007669"/>
    <property type="project" value="TreeGrafter"/>
</dbReference>
<sequence length="585" mass="62109">MPHVESQSTIDKDARGGVQVRTLDYTTGLGLVSERKIRIKLAIKSLGSREAWFGEYDYASLFIPNVPFLVKKRELPFYGVNDKLPYMLMTILGLQHALAMVGGLITPPLLLAGPAGANLGSEAQQYLVSASLIWCALGTTVQISRFRLFKTKYYLGTGLISVTGTSFAFTNVALAYLSQSYSNGTCPISADGKTRLPCPDEFGAILGTATLTGIYAIALAFVPPKTIRKLFPPLITGTMLLFIGAALVQSGITNWAGGSGSCTTDHTIKCSGPNPQYWGSGSYLGLGFSSFIVIVLLEIFGSAFMKSSSVFMGLIVGFVIAAATGYFNGAVISSAPVGTFLWLSTWRLSIRGQLVLPMVASWTVMVCETIGNVTASSDVSHLEIAGETFMQRVQGGVLADAISATIAGLATVPPLTTFSQNAGVIALTRNASRSSGYVCAFILFLMGIFGKFGAVFVAAPPSTIGGFTTFLFGSVAVSGIRVLAYAKWTRRDRFIATASFALGLAALCVPNWFSFIFTYEGNNPGLLGFFQAVVLIVEEPYLIAAVVGVFLNATLPNATPDDRPEGEAEGTVWNEPATVLPPLQS</sequence>
<comment type="subcellular location">
    <subcellularLocation>
        <location evidence="1">Membrane</location>
        <topology evidence="1">Multi-pass membrane protein</topology>
    </subcellularLocation>
</comment>
<accession>A0A427XPS8</accession>
<feature type="transmembrane region" description="Helical" evidence="8">
    <location>
        <begin position="437"/>
        <end position="458"/>
    </location>
</feature>
<feature type="transmembrane region" description="Helical" evidence="8">
    <location>
        <begin position="464"/>
        <end position="483"/>
    </location>
</feature>
<evidence type="ECO:0000256" key="5">
    <source>
        <dbReference type="ARBA" id="ARBA00022989"/>
    </source>
</evidence>
<reference evidence="9 10" key="1">
    <citation type="submission" date="2018-11" db="EMBL/GenBank/DDBJ databases">
        <title>Genome sequence of Saitozyma podzolica DSM 27192.</title>
        <authorList>
            <person name="Aliyu H."/>
            <person name="Gorte O."/>
            <person name="Ochsenreither K."/>
        </authorList>
    </citation>
    <scope>NUCLEOTIDE SEQUENCE [LARGE SCALE GENOMIC DNA]</scope>
    <source>
        <strain evidence="9 10">DSM 27192</strain>
    </source>
</reference>
<dbReference type="OrthoDB" id="1641903at2759"/>
<gene>
    <name evidence="9" type="ORF">EHS25_007013</name>
</gene>
<keyword evidence="10" id="KW-1185">Reference proteome</keyword>
<comment type="caution">
    <text evidence="9">The sequence shown here is derived from an EMBL/GenBank/DDBJ whole genome shotgun (WGS) entry which is preliminary data.</text>
</comment>
<dbReference type="EMBL" id="RSCD01000032">
    <property type="protein sequence ID" value="RSH80844.1"/>
    <property type="molecule type" value="Genomic_DNA"/>
</dbReference>
<protein>
    <recommendedName>
        <fullName evidence="11">Purine permease</fullName>
    </recommendedName>
</protein>
<organism evidence="9 10">
    <name type="scientific">Saitozyma podzolica</name>
    <dbReference type="NCBI Taxonomy" id="1890683"/>
    <lineage>
        <taxon>Eukaryota</taxon>
        <taxon>Fungi</taxon>
        <taxon>Dikarya</taxon>
        <taxon>Basidiomycota</taxon>
        <taxon>Agaricomycotina</taxon>
        <taxon>Tremellomycetes</taxon>
        <taxon>Tremellales</taxon>
        <taxon>Trimorphomycetaceae</taxon>
        <taxon>Saitozyma</taxon>
    </lineage>
</organism>
<evidence type="ECO:0000256" key="8">
    <source>
        <dbReference type="SAM" id="Phobius"/>
    </source>
</evidence>
<dbReference type="InterPro" id="IPR006042">
    <property type="entry name" value="Xan_ur_permease"/>
</dbReference>
<dbReference type="Pfam" id="PF00860">
    <property type="entry name" value="Xan_ur_permease"/>
    <property type="match status" value="1"/>
</dbReference>
<feature type="region of interest" description="Disordered" evidence="7">
    <location>
        <begin position="560"/>
        <end position="585"/>
    </location>
</feature>
<keyword evidence="6 8" id="KW-0472">Membrane</keyword>
<comment type="similarity">
    <text evidence="2">Belongs to the nucleobase:cation symporter-2 (NCS2) (TC 2.A.40) family.</text>
</comment>
<evidence type="ECO:0000256" key="4">
    <source>
        <dbReference type="ARBA" id="ARBA00022692"/>
    </source>
</evidence>
<evidence type="ECO:0000313" key="10">
    <source>
        <dbReference type="Proteomes" id="UP000279259"/>
    </source>
</evidence>
<dbReference type="PANTHER" id="PTHR42810">
    <property type="entry name" value="PURINE PERMEASE C1399.01C-RELATED"/>
    <property type="match status" value="1"/>
</dbReference>
<keyword evidence="3" id="KW-0813">Transport</keyword>
<dbReference type="AlphaFoldDB" id="A0A427XPS8"/>
<evidence type="ECO:0000313" key="9">
    <source>
        <dbReference type="EMBL" id="RSH80844.1"/>
    </source>
</evidence>
<evidence type="ECO:0000256" key="1">
    <source>
        <dbReference type="ARBA" id="ARBA00004141"/>
    </source>
</evidence>
<dbReference type="PANTHER" id="PTHR42810:SF2">
    <property type="entry name" value="PURINE PERMEASE C1399.01C-RELATED"/>
    <property type="match status" value="1"/>
</dbReference>
<feature type="transmembrane region" description="Helical" evidence="8">
    <location>
        <begin position="123"/>
        <end position="141"/>
    </location>
</feature>
<dbReference type="GO" id="GO:0000324">
    <property type="term" value="C:fungal-type vacuole"/>
    <property type="evidence" value="ECO:0007669"/>
    <property type="project" value="TreeGrafter"/>
</dbReference>
<evidence type="ECO:0000256" key="2">
    <source>
        <dbReference type="ARBA" id="ARBA00008821"/>
    </source>
</evidence>
<dbReference type="STRING" id="1890683.A0A427XPS8"/>
<evidence type="ECO:0000256" key="3">
    <source>
        <dbReference type="ARBA" id="ARBA00022448"/>
    </source>
</evidence>
<feature type="transmembrane region" description="Helical" evidence="8">
    <location>
        <begin position="309"/>
        <end position="327"/>
    </location>
</feature>
<feature type="transmembrane region" description="Helical" evidence="8">
    <location>
        <begin position="202"/>
        <end position="222"/>
    </location>
</feature>
<name>A0A427XPS8_9TREE</name>
<feature type="transmembrane region" description="Helical" evidence="8">
    <location>
        <begin position="277"/>
        <end position="297"/>
    </location>
</feature>
<evidence type="ECO:0000256" key="6">
    <source>
        <dbReference type="ARBA" id="ARBA00023136"/>
    </source>
</evidence>
<dbReference type="NCBIfam" id="TIGR00801">
    <property type="entry name" value="ncs2"/>
    <property type="match status" value="1"/>
</dbReference>
<feature type="transmembrane region" description="Helical" evidence="8">
    <location>
        <begin position="86"/>
        <end position="111"/>
    </location>
</feature>
<evidence type="ECO:0000256" key="7">
    <source>
        <dbReference type="SAM" id="MobiDB-lite"/>
    </source>
</evidence>
<feature type="transmembrane region" description="Helical" evidence="8">
    <location>
        <begin position="529"/>
        <end position="553"/>
    </location>
</feature>